<evidence type="ECO:0000256" key="1">
    <source>
        <dbReference type="ARBA" id="ARBA00002442"/>
    </source>
</evidence>
<dbReference type="EMBL" id="JADUOV010000021">
    <property type="protein sequence ID" value="MBH1792238.1"/>
    <property type="molecule type" value="Genomic_DNA"/>
</dbReference>
<keyword evidence="8 12" id="KW-0812">Transmembrane</keyword>
<evidence type="ECO:0000256" key="7">
    <source>
        <dbReference type="ARBA" id="ARBA00022519"/>
    </source>
</evidence>
<comment type="function">
    <text evidence="1 12">Required for the export of heme to the periplasm for the biogenesis of c-type cytochromes.</text>
</comment>
<keyword evidence="9 12" id="KW-0201">Cytochrome c-type biogenesis</keyword>
<evidence type="ECO:0000313" key="18">
    <source>
        <dbReference type="Proteomes" id="UP001225498"/>
    </source>
</evidence>
<dbReference type="GeneID" id="93743997"/>
<keyword evidence="6 12" id="KW-1003">Cell membrane</keyword>
<evidence type="ECO:0000256" key="13">
    <source>
        <dbReference type="SAM" id="MobiDB-lite"/>
    </source>
</evidence>
<keyword evidence="11 12" id="KW-0472">Membrane</keyword>
<dbReference type="Proteomes" id="UP000634179">
    <property type="component" value="Unassembled WGS sequence"/>
</dbReference>
<comment type="similarity">
    <text evidence="3 12">Belongs to the CcmD/CycX/HelD family.</text>
</comment>
<reference evidence="17" key="3">
    <citation type="submission" date="2023-07" db="EMBL/GenBank/DDBJ databases">
        <title>Comparative genomics of clinical Stenotrophomonas maltophilia isolates reveals regions of diversity which correlate with colonization and persistence in vivo.</title>
        <authorList>
            <person name="Mcdaniel M.S."/>
            <person name="Swords W.E."/>
            <person name="Sumpter N.A."/>
            <person name="Lindgren N.R."/>
            <person name="Billiot C.E."/>
        </authorList>
    </citation>
    <scope>NUCLEOTIDE SEQUENCE</scope>
    <source>
        <strain evidence="17">Ism4</strain>
    </source>
</reference>
<evidence type="ECO:0000256" key="8">
    <source>
        <dbReference type="ARBA" id="ARBA00022692"/>
    </source>
</evidence>
<dbReference type="EMBL" id="ABLTIR010000180">
    <property type="protein sequence ID" value="EKZ1929146.1"/>
    <property type="molecule type" value="Genomic_DNA"/>
</dbReference>
<organism evidence="15 18">
    <name type="scientific">Stenotrophomonas maltophilia</name>
    <name type="common">Pseudomonas maltophilia</name>
    <name type="synonym">Xanthomonas maltophilia</name>
    <dbReference type="NCBI Taxonomy" id="40324"/>
    <lineage>
        <taxon>Bacteria</taxon>
        <taxon>Pseudomonadati</taxon>
        <taxon>Pseudomonadota</taxon>
        <taxon>Gammaproteobacteria</taxon>
        <taxon>Lysobacterales</taxon>
        <taxon>Lysobacteraceae</taxon>
        <taxon>Stenotrophomonas</taxon>
        <taxon>Stenotrophomonas maltophilia group</taxon>
    </lineage>
</organism>
<dbReference type="Proteomes" id="UP001225498">
    <property type="component" value="Unassembled WGS sequence"/>
</dbReference>
<comment type="subcellular location">
    <subcellularLocation>
        <location evidence="2 12">Cell inner membrane</location>
        <topology evidence="2 12">Single-pass membrane protein</topology>
    </subcellularLocation>
</comment>
<dbReference type="Proteomes" id="UP001218208">
    <property type="component" value="Unassembled WGS sequence"/>
</dbReference>
<gene>
    <name evidence="15" type="primary">ccmD</name>
    <name evidence="16" type="ORF">I5V89_20480</name>
    <name evidence="14" type="ORF">QEG23_001252</name>
    <name evidence="15" type="ORF">REH87_004213</name>
    <name evidence="17" type="ORF">ROV92_20715</name>
</gene>
<dbReference type="EMBL" id="JAVSKO010000011">
    <property type="protein sequence ID" value="MDT3470421.1"/>
    <property type="molecule type" value="Genomic_DNA"/>
</dbReference>
<feature type="compositionally biased region" description="Low complexity" evidence="13">
    <location>
        <begin position="41"/>
        <end position="54"/>
    </location>
</feature>
<dbReference type="AlphaFoldDB" id="A0A0H2R2C5"/>
<evidence type="ECO:0000256" key="5">
    <source>
        <dbReference type="ARBA" id="ARBA00022448"/>
    </source>
</evidence>
<evidence type="ECO:0000256" key="6">
    <source>
        <dbReference type="ARBA" id="ARBA00022475"/>
    </source>
</evidence>
<proteinExistence type="inferred from homology"/>
<reference evidence="15" key="4">
    <citation type="submission" date="2023-08" db="EMBL/GenBank/DDBJ databases">
        <authorList>
            <consortium name="Clinical and Environmental Microbiology Branch: Whole genome sequencing antimicrobial resistance pathogens in the healthcare setting"/>
        </authorList>
    </citation>
    <scope>NUCLEOTIDE SEQUENCE</scope>
    <source>
        <strain evidence="15">2023CJ-00293</strain>
    </source>
</reference>
<reference evidence="16" key="1">
    <citation type="submission" date="2020-11" db="EMBL/GenBank/DDBJ databases">
        <title>Enhanced detection system for hospital associated transmission using whole genome sequencing surveillance.</title>
        <authorList>
            <person name="Harrison L.H."/>
            <person name="Van Tyne D."/>
            <person name="Marsh J.W."/>
            <person name="Griffith M.P."/>
            <person name="Snyder D.J."/>
            <person name="Cooper V.S."/>
            <person name="Mustapha M."/>
        </authorList>
    </citation>
    <scope>NUCLEOTIDE SEQUENCE</scope>
    <source>
        <strain evidence="16">STEN00053</strain>
    </source>
</reference>
<reference evidence="14" key="2">
    <citation type="submission" date="2022-07" db="EMBL/GenBank/DDBJ databases">
        <authorList>
            <consortium name="DAFM: The Division of Animal and Food Microbiology"/>
        </authorList>
    </citation>
    <scope>NUCLEOTIDE SEQUENCE</scope>
    <source>
        <strain evidence="14">19MO01SH01-2</strain>
    </source>
</reference>
<evidence type="ECO:0000256" key="3">
    <source>
        <dbReference type="ARBA" id="ARBA00008741"/>
    </source>
</evidence>
<evidence type="ECO:0000256" key="11">
    <source>
        <dbReference type="ARBA" id="ARBA00023136"/>
    </source>
</evidence>
<keyword evidence="10 12" id="KW-1133">Transmembrane helix</keyword>
<dbReference type="NCBIfam" id="TIGR03141">
    <property type="entry name" value="cytochro_ccmD"/>
    <property type="match status" value="1"/>
</dbReference>
<evidence type="ECO:0000256" key="9">
    <source>
        <dbReference type="ARBA" id="ARBA00022748"/>
    </source>
</evidence>
<accession>A0A0H2R2C5</accession>
<comment type="caution">
    <text evidence="15">The sequence shown here is derived from an EMBL/GenBank/DDBJ whole genome shotgun (WGS) entry which is preliminary data.</text>
</comment>
<dbReference type="Proteomes" id="UP001251948">
    <property type="component" value="Unassembled WGS sequence"/>
</dbReference>
<evidence type="ECO:0000256" key="2">
    <source>
        <dbReference type="ARBA" id="ARBA00004377"/>
    </source>
</evidence>
<dbReference type="GO" id="GO:0015886">
    <property type="term" value="P:heme transport"/>
    <property type="evidence" value="ECO:0007669"/>
    <property type="project" value="InterPro"/>
</dbReference>
<evidence type="ECO:0000313" key="17">
    <source>
        <dbReference type="EMBL" id="MDT3470421.1"/>
    </source>
</evidence>
<keyword evidence="7 12" id="KW-0997">Cell inner membrane</keyword>
<sequence length="62" mass="6903">MTHLPYVIGAYAVFVLVLGADAIGSWLRLRVARRLALARQQRQQTRAGRQDAAAPLSTELER</sequence>
<keyword evidence="5 12" id="KW-0813">Transport</keyword>
<evidence type="ECO:0000313" key="16">
    <source>
        <dbReference type="EMBL" id="MBH1792238.1"/>
    </source>
</evidence>
<dbReference type="GO" id="GO:0017004">
    <property type="term" value="P:cytochrome complex assembly"/>
    <property type="evidence" value="ECO:0007669"/>
    <property type="project" value="UniProtKB-KW"/>
</dbReference>
<dbReference type="EMBL" id="ABLOJW010000005">
    <property type="protein sequence ID" value="EKT4091755.1"/>
    <property type="molecule type" value="Genomic_DNA"/>
</dbReference>
<evidence type="ECO:0000256" key="4">
    <source>
        <dbReference type="ARBA" id="ARBA00016461"/>
    </source>
</evidence>
<name>A0A0H2R2C5_STEMA</name>
<protein>
    <recommendedName>
        <fullName evidence="4 12">Heme exporter protein D</fullName>
    </recommendedName>
</protein>
<evidence type="ECO:0000313" key="15">
    <source>
        <dbReference type="EMBL" id="EKZ1929146.1"/>
    </source>
</evidence>
<feature type="region of interest" description="Disordered" evidence="13">
    <location>
        <begin position="41"/>
        <end position="62"/>
    </location>
</feature>
<evidence type="ECO:0000313" key="14">
    <source>
        <dbReference type="EMBL" id="EKT4091755.1"/>
    </source>
</evidence>
<dbReference type="Pfam" id="PF04995">
    <property type="entry name" value="CcmD"/>
    <property type="match status" value="1"/>
</dbReference>
<evidence type="ECO:0000256" key="12">
    <source>
        <dbReference type="RuleBase" id="RU363101"/>
    </source>
</evidence>
<dbReference type="GO" id="GO:0005886">
    <property type="term" value="C:plasma membrane"/>
    <property type="evidence" value="ECO:0007669"/>
    <property type="project" value="UniProtKB-SubCell"/>
</dbReference>
<evidence type="ECO:0000256" key="10">
    <source>
        <dbReference type="ARBA" id="ARBA00022989"/>
    </source>
</evidence>
<feature type="transmembrane region" description="Helical" evidence="12">
    <location>
        <begin position="6"/>
        <end position="29"/>
    </location>
</feature>
<dbReference type="RefSeq" id="WP_005410342.1">
    <property type="nucleotide sequence ID" value="NZ_CP029773.1"/>
</dbReference>
<dbReference type="InterPro" id="IPR007078">
    <property type="entry name" value="Haem_export_protD_CcmD"/>
</dbReference>